<dbReference type="SMART" id="SM00855">
    <property type="entry name" value="PGAM"/>
    <property type="match status" value="1"/>
</dbReference>
<feature type="domain" description="EF-hand" evidence="8">
    <location>
        <begin position="299"/>
        <end position="334"/>
    </location>
</feature>
<feature type="binding site" evidence="5">
    <location>
        <begin position="127"/>
        <end position="130"/>
    </location>
    <ligand>
        <name>substrate</name>
    </ligand>
</feature>
<feature type="active site" description="Tele-phosphohistidine intermediate" evidence="4">
    <location>
        <position position="39"/>
    </location>
</feature>
<dbReference type="EC" id="5.4.2.11" evidence="7"/>
<dbReference type="NCBIfam" id="TIGR01258">
    <property type="entry name" value="pgm_1"/>
    <property type="match status" value="1"/>
</dbReference>
<sequence length="388" mass="43886">MIPSVISRCKSVFPHHLSAARLQTHISYRTVTTVILLRHGESTWNGAESRFTGWADVPLTVQGRVEAVHAGSLLRSRGFPADKIDAAFTSDLQRAYETCELVLAASAGSDQHTWCTNRIRRDSGLNERHYGILQGECKRDPALAEKYGSDTIMAWRREMYASPPPMDESHGHYLPPPAPRTESLADCQVRVVKCFEEKIFRAMFDENLPTPTDGRVVLVVSHSNAIRALMAAFDRVPEKHVPNIYVPNSVPILYRFDTERREPISTKLQSASGNSHARWLLSPQNLARVRDAVRPGGMLSRAMFDTILALKDHDGDRKITPEQLEAGLVELLREEKQAGLDCAVRAVAKELIRENWYRYQPSENGMITQDEFEDRTIQIWNELHYDVA</sequence>
<dbReference type="SUPFAM" id="SSF53254">
    <property type="entry name" value="Phosphoglycerate mutase-like"/>
    <property type="match status" value="1"/>
</dbReference>
<dbReference type="InterPro" id="IPR029033">
    <property type="entry name" value="His_PPase_superfam"/>
</dbReference>
<dbReference type="EMBL" id="HBFR01005140">
    <property type="protein sequence ID" value="CAD8876401.1"/>
    <property type="molecule type" value="Transcribed_RNA"/>
</dbReference>
<dbReference type="SUPFAM" id="SSF47473">
    <property type="entry name" value="EF-hand"/>
    <property type="match status" value="1"/>
</dbReference>
<protein>
    <recommendedName>
        <fullName evidence="7">Phosphoglycerate mutase</fullName>
        <ecNumber evidence="7">5.4.2.11</ecNumber>
    </recommendedName>
</protein>
<feature type="binding site" evidence="5">
    <location>
        <begin position="156"/>
        <end position="157"/>
    </location>
    <ligand>
        <name>substrate</name>
    </ligand>
</feature>
<evidence type="ECO:0000313" key="10">
    <source>
        <dbReference type="EMBL" id="CAD8876401.1"/>
    </source>
</evidence>
<keyword evidence="2 7" id="KW-0324">Glycolysis</keyword>
<dbReference type="PROSITE" id="PS50222">
    <property type="entry name" value="EF_HAND_2"/>
    <property type="match status" value="1"/>
</dbReference>
<dbReference type="InterPro" id="IPR011992">
    <property type="entry name" value="EF-hand-dom_pair"/>
</dbReference>
<keyword evidence="3 7" id="KW-0413">Isomerase</keyword>
<feature type="binding site" evidence="5">
    <location>
        <begin position="38"/>
        <end position="45"/>
    </location>
    <ligand>
        <name>substrate</name>
    </ligand>
</feature>
<name>A0A6U5DX17_9STRA</name>
<dbReference type="EMBL" id="HBFR01005139">
    <property type="protein sequence ID" value="CAD8876400.1"/>
    <property type="molecule type" value="Transcribed_RNA"/>
</dbReference>
<dbReference type="AlphaFoldDB" id="A0A6U5DX17"/>
<evidence type="ECO:0000256" key="6">
    <source>
        <dbReference type="PIRSR" id="PIRSR613078-3"/>
    </source>
</evidence>
<accession>A0A6U5DX17</accession>
<dbReference type="PROSITE" id="PS00175">
    <property type="entry name" value="PG_MUTASE"/>
    <property type="match status" value="1"/>
</dbReference>
<dbReference type="Pfam" id="PF00300">
    <property type="entry name" value="His_Phos_1"/>
    <property type="match status" value="1"/>
</dbReference>
<evidence type="ECO:0000313" key="9">
    <source>
        <dbReference type="EMBL" id="CAD8876400.1"/>
    </source>
</evidence>
<dbReference type="InterPro" id="IPR001345">
    <property type="entry name" value="PG/BPGM_mutase_AS"/>
</dbReference>
<dbReference type="PANTHER" id="PTHR11931">
    <property type="entry name" value="PHOSPHOGLYCERATE MUTASE"/>
    <property type="match status" value="1"/>
</dbReference>
<evidence type="ECO:0000256" key="2">
    <source>
        <dbReference type="ARBA" id="ARBA00023152"/>
    </source>
</evidence>
<dbReference type="InterPro" id="IPR013078">
    <property type="entry name" value="His_Pase_superF_clade-1"/>
</dbReference>
<dbReference type="GO" id="GO:0004619">
    <property type="term" value="F:phosphoglycerate mutase activity"/>
    <property type="evidence" value="ECO:0007669"/>
    <property type="project" value="UniProtKB-EC"/>
</dbReference>
<evidence type="ECO:0000256" key="7">
    <source>
        <dbReference type="RuleBase" id="RU004511"/>
    </source>
</evidence>
<evidence type="ECO:0000259" key="8">
    <source>
        <dbReference type="PROSITE" id="PS50222"/>
    </source>
</evidence>
<feature type="active site" description="Proton donor/acceptor" evidence="4">
    <location>
        <position position="127"/>
    </location>
</feature>
<dbReference type="InterPro" id="IPR005952">
    <property type="entry name" value="Phosphogly_mut1"/>
</dbReference>
<dbReference type="CDD" id="cd07067">
    <property type="entry name" value="HP_PGM_like"/>
    <property type="match status" value="1"/>
</dbReference>
<evidence type="ECO:0000256" key="5">
    <source>
        <dbReference type="PIRSR" id="PIRSR613078-2"/>
    </source>
</evidence>
<gene>
    <name evidence="9" type="ORF">CHYS00102_LOCUS3578</name>
    <name evidence="10" type="ORF">CHYS00102_LOCUS3579</name>
</gene>
<organism evidence="10">
    <name type="scientific">Corethron hystrix</name>
    <dbReference type="NCBI Taxonomy" id="216773"/>
    <lineage>
        <taxon>Eukaryota</taxon>
        <taxon>Sar</taxon>
        <taxon>Stramenopiles</taxon>
        <taxon>Ochrophyta</taxon>
        <taxon>Bacillariophyta</taxon>
        <taxon>Coscinodiscophyceae</taxon>
        <taxon>Corethrophycidae</taxon>
        <taxon>Corethrales</taxon>
        <taxon>Corethraceae</taxon>
        <taxon>Corethron</taxon>
    </lineage>
</organism>
<feature type="binding site" evidence="5">
    <location>
        <begin position="52"/>
        <end position="53"/>
    </location>
    <ligand>
        <name>substrate</name>
    </ligand>
</feature>
<reference evidence="10" key="1">
    <citation type="submission" date="2021-01" db="EMBL/GenBank/DDBJ databases">
        <authorList>
            <person name="Corre E."/>
            <person name="Pelletier E."/>
            <person name="Niang G."/>
            <person name="Scheremetjew M."/>
            <person name="Finn R."/>
            <person name="Kale V."/>
            <person name="Holt S."/>
            <person name="Cochrane G."/>
            <person name="Meng A."/>
            <person name="Brown T."/>
            <person name="Cohen L."/>
        </authorList>
    </citation>
    <scope>NUCLEOTIDE SEQUENCE</scope>
    <source>
        <strain evidence="10">308</strain>
    </source>
</reference>
<dbReference type="GO" id="GO:0006096">
    <property type="term" value="P:glycolytic process"/>
    <property type="evidence" value="ECO:0007669"/>
    <property type="project" value="UniProtKB-KW"/>
</dbReference>
<evidence type="ECO:0000256" key="4">
    <source>
        <dbReference type="PIRSR" id="PIRSR613078-1"/>
    </source>
</evidence>
<evidence type="ECO:0000256" key="3">
    <source>
        <dbReference type="ARBA" id="ARBA00023235"/>
    </source>
</evidence>
<dbReference type="GO" id="GO:0005509">
    <property type="term" value="F:calcium ion binding"/>
    <property type="evidence" value="ECO:0007669"/>
    <property type="project" value="InterPro"/>
</dbReference>
<proteinExistence type="inferred from homology"/>
<feature type="binding site" evidence="5">
    <location>
        <position position="138"/>
    </location>
    <ligand>
        <name>substrate</name>
    </ligand>
</feature>
<comment type="catalytic activity">
    <reaction evidence="7">
        <text>(2R)-2-phosphoglycerate = (2R)-3-phosphoglycerate</text>
        <dbReference type="Rhea" id="RHEA:15901"/>
        <dbReference type="ChEBI" id="CHEBI:58272"/>
        <dbReference type="ChEBI" id="CHEBI:58289"/>
        <dbReference type="EC" id="5.4.2.11"/>
    </reaction>
</comment>
<dbReference type="InterPro" id="IPR002048">
    <property type="entry name" value="EF_hand_dom"/>
</dbReference>
<feature type="site" description="Transition state stabilizer" evidence="6">
    <location>
        <position position="222"/>
    </location>
</feature>
<feature type="binding site" evidence="5">
    <location>
        <position position="94"/>
    </location>
    <ligand>
        <name>substrate</name>
    </ligand>
</feature>
<comment type="similarity">
    <text evidence="1 7">Belongs to the phosphoglycerate mutase family. BPG-dependent PGAM subfamily.</text>
</comment>
<dbReference type="Gene3D" id="3.40.50.1240">
    <property type="entry name" value="Phosphoglycerate mutase-like"/>
    <property type="match status" value="1"/>
</dbReference>
<evidence type="ECO:0000256" key="1">
    <source>
        <dbReference type="ARBA" id="ARBA00006717"/>
    </source>
</evidence>